<sequence length="199" mass="23225">MATPPKNVDRRAQRTRQVLWQAFLEIMQEKGFTAMSIQEITERANVHRGTFYAHFADKYALLEAIIREEFRDLLTSTLPSESQWERKTLHLLIETTLDYFKSMHRQCPPLDIIDPLVKQVTQEELATLLYIWLKKSRRTHMRWQIPVEMVAQLMSWTILGAAIQWSQDTTTMSSEQMAQNVLLMLLEGVTHLAPDALPE</sequence>
<dbReference type="PANTHER" id="PTHR43479:SF7">
    <property type="entry name" value="TETR-FAMILY TRANSCRIPTIONAL REGULATOR"/>
    <property type="match status" value="1"/>
</dbReference>
<dbReference type="Pfam" id="PF00440">
    <property type="entry name" value="TetR_N"/>
    <property type="match status" value="1"/>
</dbReference>
<dbReference type="PROSITE" id="PS01081">
    <property type="entry name" value="HTH_TETR_1"/>
    <property type="match status" value="1"/>
</dbReference>
<name>A0ABQ3UUZ2_9CHLR</name>
<protein>
    <submittedName>
        <fullName evidence="4">Transcriptional regulator</fullName>
    </submittedName>
</protein>
<keyword evidence="5" id="KW-1185">Reference proteome</keyword>
<comment type="caution">
    <text evidence="4">The sequence shown here is derived from an EMBL/GenBank/DDBJ whole genome shotgun (WGS) entry which is preliminary data.</text>
</comment>
<dbReference type="PRINTS" id="PR00455">
    <property type="entry name" value="HTHTETR"/>
</dbReference>
<dbReference type="PROSITE" id="PS50977">
    <property type="entry name" value="HTH_TETR_2"/>
    <property type="match status" value="1"/>
</dbReference>
<dbReference type="Proteomes" id="UP000654345">
    <property type="component" value="Unassembled WGS sequence"/>
</dbReference>
<evidence type="ECO:0000313" key="4">
    <source>
        <dbReference type="EMBL" id="GHO56669.1"/>
    </source>
</evidence>
<dbReference type="InterPro" id="IPR023772">
    <property type="entry name" value="DNA-bd_HTH_TetR-type_CS"/>
</dbReference>
<dbReference type="InterPro" id="IPR001647">
    <property type="entry name" value="HTH_TetR"/>
</dbReference>
<dbReference type="RefSeq" id="WP_201373135.1">
    <property type="nucleotide sequence ID" value="NZ_BNJG01000002.1"/>
</dbReference>
<reference evidence="4 5" key="1">
    <citation type="journal article" date="2021" name="Int. J. Syst. Evol. Microbiol.">
        <title>Reticulibacter mediterranei gen. nov., sp. nov., within the new family Reticulibacteraceae fam. nov., and Ktedonospora formicarum gen. nov., sp. nov., Ktedonobacter robiniae sp. nov., Dictyobacter formicarum sp. nov. and Dictyobacter arantiisoli sp. nov., belonging to the class Ktedonobacteria.</title>
        <authorList>
            <person name="Yabe S."/>
            <person name="Zheng Y."/>
            <person name="Wang C.M."/>
            <person name="Sakai Y."/>
            <person name="Abe K."/>
            <person name="Yokota A."/>
            <person name="Donadio S."/>
            <person name="Cavaletti L."/>
            <person name="Monciardini P."/>
        </authorList>
    </citation>
    <scope>NUCLEOTIDE SEQUENCE [LARGE SCALE GENOMIC DNA]</scope>
    <source>
        <strain evidence="4 5">SOSP1-30</strain>
    </source>
</reference>
<evidence type="ECO:0000313" key="5">
    <source>
        <dbReference type="Proteomes" id="UP000654345"/>
    </source>
</evidence>
<proteinExistence type="predicted"/>
<gene>
    <name evidence="4" type="primary">yxcB</name>
    <name evidence="4" type="ORF">KSB_51440</name>
</gene>
<evidence type="ECO:0000259" key="3">
    <source>
        <dbReference type="PROSITE" id="PS50977"/>
    </source>
</evidence>
<dbReference type="SUPFAM" id="SSF46689">
    <property type="entry name" value="Homeodomain-like"/>
    <property type="match status" value="1"/>
</dbReference>
<feature type="DNA-binding region" description="H-T-H motif" evidence="2">
    <location>
        <begin position="36"/>
        <end position="55"/>
    </location>
</feature>
<evidence type="ECO:0000256" key="2">
    <source>
        <dbReference type="PROSITE-ProRule" id="PRU00335"/>
    </source>
</evidence>
<dbReference type="InterPro" id="IPR009057">
    <property type="entry name" value="Homeodomain-like_sf"/>
</dbReference>
<dbReference type="Gene3D" id="1.10.357.10">
    <property type="entry name" value="Tetracycline Repressor, domain 2"/>
    <property type="match status" value="1"/>
</dbReference>
<evidence type="ECO:0000256" key="1">
    <source>
        <dbReference type="ARBA" id="ARBA00023125"/>
    </source>
</evidence>
<dbReference type="InterPro" id="IPR050624">
    <property type="entry name" value="HTH-type_Tx_Regulator"/>
</dbReference>
<organism evidence="4 5">
    <name type="scientific">Ktedonobacter robiniae</name>
    <dbReference type="NCBI Taxonomy" id="2778365"/>
    <lineage>
        <taxon>Bacteria</taxon>
        <taxon>Bacillati</taxon>
        <taxon>Chloroflexota</taxon>
        <taxon>Ktedonobacteria</taxon>
        <taxon>Ktedonobacterales</taxon>
        <taxon>Ktedonobacteraceae</taxon>
        <taxon>Ktedonobacter</taxon>
    </lineage>
</organism>
<accession>A0ABQ3UUZ2</accession>
<dbReference type="PANTHER" id="PTHR43479">
    <property type="entry name" value="ACREF/ENVCD OPERON REPRESSOR-RELATED"/>
    <property type="match status" value="1"/>
</dbReference>
<keyword evidence="1 2" id="KW-0238">DNA-binding</keyword>
<dbReference type="EMBL" id="BNJG01000002">
    <property type="protein sequence ID" value="GHO56669.1"/>
    <property type="molecule type" value="Genomic_DNA"/>
</dbReference>
<feature type="domain" description="HTH tetR-type" evidence="3">
    <location>
        <begin position="13"/>
        <end position="73"/>
    </location>
</feature>